<keyword evidence="5" id="KW-0408">Iron</keyword>
<dbReference type="SUPFAM" id="SSF102114">
    <property type="entry name" value="Radical SAM enzymes"/>
    <property type="match status" value="1"/>
</dbReference>
<organism evidence="10 11">
    <name type="scientific">Phocaeicola coprocola</name>
    <dbReference type="NCBI Taxonomy" id="310298"/>
    <lineage>
        <taxon>Bacteria</taxon>
        <taxon>Pseudomonadati</taxon>
        <taxon>Bacteroidota</taxon>
        <taxon>Bacteroidia</taxon>
        <taxon>Bacteroidales</taxon>
        <taxon>Bacteroidaceae</taxon>
        <taxon>Phocaeicola</taxon>
    </lineage>
</organism>
<dbReference type="InterPro" id="IPR012837">
    <property type="entry name" value="NrdG"/>
</dbReference>
<keyword evidence="3" id="KW-0949">S-adenosyl-L-methionine</keyword>
<evidence type="ECO:0000256" key="3">
    <source>
        <dbReference type="ARBA" id="ARBA00022691"/>
    </source>
</evidence>
<dbReference type="GO" id="GO:0051539">
    <property type="term" value="F:4 iron, 4 sulfur cluster binding"/>
    <property type="evidence" value="ECO:0007669"/>
    <property type="project" value="UniProtKB-KW"/>
</dbReference>
<dbReference type="SFLD" id="SFLDS00029">
    <property type="entry name" value="Radical_SAM"/>
    <property type="match status" value="1"/>
</dbReference>
<dbReference type="PANTHER" id="PTHR30352:SF2">
    <property type="entry name" value="ANAEROBIC RIBONUCLEOSIDE-TRIPHOSPHATE REDUCTASE-ACTIVATING PROTEIN"/>
    <property type="match status" value="1"/>
</dbReference>
<name>A0A412GU00_9BACT</name>
<proteinExistence type="inferred from homology"/>
<dbReference type="NCBIfam" id="TIGR02491">
    <property type="entry name" value="NrdG"/>
    <property type="match status" value="1"/>
</dbReference>
<evidence type="ECO:0000256" key="7">
    <source>
        <dbReference type="PIRNR" id="PIRNR000368"/>
    </source>
</evidence>
<dbReference type="PIRSF" id="PIRSF000368">
    <property type="entry name" value="NrdG"/>
    <property type="match status" value="1"/>
</dbReference>
<comment type="similarity">
    <text evidence="7">Belongs to the organic radical-activating enzymes family.</text>
</comment>
<reference evidence="9" key="2">
    <citation type="journal article" date="2021" name="PeerJ">
        <title>Extensive microbial diversity within the chicken gut microbiome revealed by metagenomics and culture.</title>
        <authorList>
            <person name="Gilroy R."/>
            <person name="Ravi A."/>
            <person name="Getino M."/>
            <person name="Pursley I."/>
            <person name="Horton D.L."/>
            <person name="Alikhan N.F."/>
            <person name="Baker D."/>
            <person name="Gharbi K."/>
            <person name="Hall N."/>
            <person name="Watson M."/>
            <person name="Adriaenssens E.M."/>
            <person name="Foster-Nyarko E."/>
            <person name="Jarju S."/>
            <person name="Secka A."/>
            <person name="Antonio M."/>
            <person name="Oren A."/>
            <person name="Chaudhuri R.R."/>
            <person name="La Ragione R."/>
            <person name="Hildebrand F."/>
            <person name="Pallen M.J."/>
        </authorList>
    </citation>
    <scope>NUCLEOTIDE SEQUENCE</scope>
    <source>
        <strain evidence="9">CHK165-8395</strain>
    </source>
</reference>
<dbReference type="PANTHER" id="PTHR30352">
    <property type="entry name" value="PYRUVATE FORMATE-LYASE-ACTIVATING ENZYME"/>
    <property type="match status" value="1"/>
</dbReference>
<dbReference type="InterPro" id="IPR034457">
    <property type="entry name" value="Organic_radical-activating"/>
</dbReference>
<dbReference type="EMBL" id="QRUU01000013">
    <property type="protein sequence ID" value="RGR98295.1"/>
    <property type="molecule type" value="Genomic_DNA"/>
</dbReference>
<accession>A0A412GU00</accession>
<dbReference type="AlphaFoldDB" id="A0A412GU00"/>
<dbReference type="RefSeq" id="WP_118483587.1">
    <property type="nucleotide sequence ID" value="NZ_CAUBDS010000006.1"/>
</dbReference>
<dbReference type="GO" id="GO:0046872">
    <property type="term" value="F:metal ion binding"/>
    <property type="evidence" value="ECO:0007669"/>
    <property type="project" value="UniProtKB-KW"/>
</dbReference>
<evidence type="ECO:0000256" key="4">
    <source>
        <dbReference type="ARBA" id="ARBA00022723"/>
    </source>
</evidence>
<protein>
    <recommendedName>
        <fullName evidence="7">Anaerobic ribonucleoside-triphosphate reductase-activating protein</fullName>
        <ecNumber evidence="7">1.97.1.-</ecNumber>
    </recommendedName>
</protein>
<dbReference type="InterPro" id="IPR013785">
    <property type="entry name" value="Aldolase_TIM"/>
</dbReference>
<comment type="cofactor">
    <cofactor evidence="1">
        <name>[4Fe-4S] cluster</name>
        <dbReference type="ChEBI" id="CHEBI:49883"/>
    </cofactor>
</comment>
<dbReference type="Gene3D" id="3.20.20.70">
    <property type="entry name" value="Aldolase class I"/>
    <property type="match status" value="1"/>
</dbReference>
<evidence type="ECO:0000256" key="2">
    <source>
        <dbReference type="ARBA" id="ARBA00022485"/>
    </source>
</evidence>
<reference evidence="9" key="3">
    <citation type="submission" date="2021-09" db="EMBL/GenBank/DDBJ databases">
        <authorList>
            <person name="Gilroy R."/>
        </authorList>
    </citation>
    <scope>NUCLEOTIDE SEQUENCE</scope>
    <source>
        <strain evidence="9">CHK165-8395</strain>
    </source>
</reference>
<evidence type="ECO:0000259" key="8">
    <source>
        <dbReference type="PROSITE" id="PS51918"/>
    </source>
</evidence>
<comment type="caution">
    <text evidence="10">The sequence shown here is derived from an EMBL/GenBank/DDBJ whole genome shotgun (WGS) entry which is preliminary data.</text>
</comment>
<keyword evidence="7" id="KW-0560">Oxidoreductase</keyword>
<feature type="domain" description="Radical SAM core" evidence="8">
    <location>
        <begin position="10"/>
        <end position="153"/>
    </location>
</feature>
<keyword evidence="2" id="KW-0004">4Fe-4S</keyword>
<dbReference type="GO" id="GO:0043365">
    <property type="term" value="F:[formate-C-acetyltransferase]-activating enzyme activity"/>
    <property type="evidence" value="ECO:0007669"/>
    <property type="project" value="InterPro"/>
</dbReference>
<dbReference type="GO" id="GO:0004748">
    <property type="term" value="F:ribonucleoside-diphosphate reductase activity, thioredoxin disulfide as acceptor"/>
    <property type="evidence" value="ECO:0007669"/>
    <property type="project" value="TreeGrafter"/>
</dbReference>
<dbReference type="SFLD" id="SFLDG01063">
    <property type="entry name" value="activating_enzymes__group_1"/>
    <property type="match status" value="1"/>
</dbReference>
<keyword evidence="4" id="KW-0479">Metal-binding</keyword>
<dbReference type="SFLD" id="SFLDG01066">
    <property type="entry name" value="organic_radical-activating_enz"/>
    <property type="match status" value="1"/>
</dbReference>
<dbReference type="InterPro" id="IPR007197">
    <property type="entry name" value="rSAM"/>
</dbReference>
<dbReference type="Proteomes" id="UP000718012">
    <property type="component" value="Unassembled WGS sequence"/>
</dbReference>
<sequence length="153" mass="17700">MLHYLYTYPETIVDGDGIRFSIYLSGCRHHCRGCHNPESWNPASGHPLTREKIEEFIEAINSNPLLDGITFSGGDPFYSPEDFLPLIKEFSERTGQNIWCYTGYTYEELLEDPARRPILSYINVLVDGRFEQSLYSPKLEFRGSSNQRILKLK</sequence>
<evidence type="ECO:0000313" key="11">
    <source>
        <dbReference type="Proteomes" id="UP000285864"/>
    </source>
</evidence>
<keyword evidence="11" id="KW-1185">Reference proteome</keyword>
<keyword evidence="6" id="KW-0411">Iron-sulfur</keyword>
<dbReference type="EC" id="1.97.1.-" evidence="7"/>
<dbReference type="Proteomes" id="UP000285864">
    <property type="component" value="Unassembled WGS sequence"/>
</dbReference>
<dbReference type="CDD" id="cd01335">
    <property type="entry name" value="Radical_SAM"/>
    <property type="match status" value="1"/>
</dbReference>
<dbReference type="PROSITE" id="PS51918">
    <property type="entry name" value="RADICAL_SAM"/>
    <property type="match status" value="1"/>
</dbReference>
<evidence type="ECO:0000256" key="5">
    <source>
        <dbReference type="ARBA" id="ARBA00023004"/>
    </source>
</evidence>
<evidence type="ECO:0000313" key="10">
    <source>
        <dbReference type="EMBL" id="RGR98295.1"/>
    </source>
</evidence>
<gene>
    <name evidence="10" type="primary">nrdG</name>
    <name evidence="10" type="ORF">DWY20_04820</name>
    <name evidence="9" type="ORF">K8U81_06595</name>
</gene>
<dbReference type="Pfam" id="PF13353">
    <property type="entry name" value="Fer4_12"/>
    <property type="match status" value="1"/>
</dbReference>
<evidence type="ECO:0000256" key="1">
    <source>
        <dbReference type="ARBA" id="ARBA00001966"/>
    </source>
</evidence>
<reference evidence="10 11" key="1">
    <citation type="submission" date="2018-08" db="EMBL/GenBank/DDBJ databases">
        <title>A genome reference for cultivated species of the human gut microbiota.</title>
        <authorList>
            <person name="Zou Y."/>
            <person name="Xue W."/>
            <person name="Luo G."/>
        </authorList>
    </citation>
    <scope>NUCLEOTIDE SEQUENCE [LARGE SCALE GENOMIC DNA]</scope>
    <source>
        <strain evidence="10 11">AF24-2</strain>
    </source>
</reference>
<dbReference type="EMBL" id="DYXD01000148">
    <property type="protein sequence ID" value="HJF07846.1"/>
    <property type="molecule type" value="Genomic_DNA"/>
</dbReference>
<evidence type="ECO:0000256" key="6">
    <source>
        <dbReference type="ARBA" id="ARBA00023014"/>
    </source>
</evidence>
<dbReference type="SFLD" id="SFLDF00299">
    <property type="entry name" value="anaerobic_ribonucleoside-triph"/>
    <property type="match status" value="1"/>
</dbReference>
<dbReference type="InterPro" id="IPR058240">
    <property type="entry name" value="rSAM_sf"/>
</dbReference>
<evidence type="ECO:0000313" key="9">
    <source>
        <dbReference type="EMBL" id="HJF07846.1"/>
    </source>
</evidence>
<comment type="function">
    <text evidence="7">Activation of anaerobic ribonucleoside-triphosphate reductase under anaerobic conditions by generation of an organic free radical, using S-adenosylmethionine and reduced flavodoxin as cosubstrates to produce 5'-deoxy-adenosine.</text>
</comment>